<protein>
    <submittedName>
        <fullName evidence="1">Uncharacterized protein</fullName>
    </submittedName>
</protein>
<gene>
    <name evidence="1" type="ORF">LCGC14_1853700</name>
</gene>
<name>A0A0F9G9H9_9ZZZZ</name>
<comment type="caution">
    <text evidence="1">The sequence shown here is derived from an EMBL/GenBank/DDBJ whole genome shotgun (WGS) entry which is preliminary data.</text>
</comment>
<reference evidence="1" key="1">
    <citation type="journal article" date="2015" name="Nature">
        <title>Complex archaea that bridge the gap between prokaryotes and eukaryotes.</title>
        <authorList>
            <person name="Spang A."/>
            <person name="Saw J.H."/>
            <person name="Jorgensen S.L."/>
            <person name="Zaremba-Niedzwiedzka K."/>
            <person name="Martijn J."/>
            <person name="Lind A.E."/>
            <person name="van Eijk R."/>
            <person name="Schleper C."/>
            <person name="Guy L."/>
            <person name="Ettema T.J."/>
        </authorList>
    </citation>
    <scope>NUCLEOTIDE SEQUENCE</scope>
</reference>
<dbReference type="AlphaFoldDB" id="A0A0F9G9H9"/>
<sequence>MSSTVWWIKGDKIGIGGFSNGSVALIPSVYAVRYWGVKKAADYTTDLTETSGLPSTYDRAVLAV</sequence>
<proteinExistence type="predicted"/>
<evidence type="ECO:0000313" key="1">
    <source>
        <dbReference type="EMBL" id="KKL95524.1"/>
    </source>
</evidence>
<feature type="non-terminal residue" evidence="1">
    <location>
        <position position="64"/>
    </location>
</feature>
<dbReference type="EMBL" id="LAZR01018655">
    <property type="protein sequence ID" value="KKL95524.1"/>
    <property type="molecule type" value="Genomic_DNA"/>
</dbReference>
<accession>A0A0F9G9H9</accession>
<organism evidence="1">
    <name type="scientific">marine sediment metagenome</name>
    <dbReference type="NCBI Taxonomy" id="412755"/>
    <lineage>
        <taxon>unclassified sequences</taxon>
        <taxon>metagenomes</taxon>
        <taxon>ecological metagenomes</taxon>
    </lineage>
</organism>